<feature type="chain" id="PRO_5045284983" description="Outer membrane protein beta-barrel domain-containing protein" evidence="1">
    <location>
        <begin position="26"/>
        <end position="182"/>
    </location>
</feature>
<organism evidence="2 3">
    <name type="scientific">Marinomonas vulgaris</name>
    <dbReference type="NCBI Taxonomy" id="2823372"/>
    <lineage>
        <taxon>Bacteria</taxon>
        <taxon>Pseudomonadati</taxon>
        <taxon>Pseudomonadota</taxon>
        <taxon>Gammaproteobacteria</taxon>
        <taxon>Oceanospirillales</taxon>
        <taxon>Oceanospirillaceae</taxon>
        <taxon>Marinomonas</taxon>
    </lineage>
</organism>
<dbReference type="SUPFAM" id="SSF56925">
    <property type="entry name" value="OMPA-like"/>
    <property type="match status" value="1"/>
</dbReference>
<evidence type="ECO:0000313" key="2">
    <source>
        <dbReference type="EMBL" id="MBR7888181.1"/>
    </source>
</evidence>
<dbReference type="Proteomes" id="UP000679722">
    <property type="component" value="Unassembled WGS sequence"/>
</dbReference>
<keyword evidence="1" id="KW-0732">Signal</keyword>
<reference evidence="3" key="2">
    <citation type="submission" date="2023-07" db="EMBL/GenBank/DDBJ databases">
        <title>Marinomonas vulgaris A79, complete genome.</title>
        <authorList>
            <person name="Ying J.-J."/>
        </authorList>
    </citation>
    <scope>NUCLEOTIDE SEQUENCE [LARGE SCALE GENOMIC DNA]</scope>
    <source>
        <strain evidence="3">A79</strain>
    </source>
</reference>
<gene>
    <name evidence="2" type="ORF">J9B83_04430</name>
</gene>
<dbReference type="InterPro" id="IPR011250">
    <property type="entry name" value="OMP/PagP_B-barrel"/>
</dbReference>
<accession>A0ABS5H909</accession>
<proteinExistence type="predicted"/>
<dbReference type="EMBL" id="JAGSSV010000003">
    <property type="protein sequence ID" value="MBR7888181.1"/>
    <property type="molecule type" value="Genomic_DNA"/>
</dbReference>
<evidence type="ECO:0008006" key="4">
    <source>
        <dbReference type="Google" id="ProtNLM"/>
    </source>
</evidence>
<protein>
    <recommendedName>
        <fullName evidence="4">Outer membrane protein beta-barrel domain-containing protein</fullName>
    </recommendedName>
</protein>
<evidence type="ECO:0000313" key="3">
    <source>
        <dbReference type="Proteomes" id="UP000679722"/>
    </source>
</evidence>
<feature type="signal peptide" evidence="1">
    <location>
        <begin position="1"/>
        <end position="25"/>
    </location>
</feature>
<reference evidence="2 3" key="1">
    <citation type="submission" date="2021-04" db="EMBL/GenBank/DDBJ databases">
        <authorList>
            <person name="Sun C."/>
        </authorList>
    </citation>
    <scope>NUCLEOTIDE SEQUENCE [LARGE SCALE GENOMIC DNA]</scope>
    <source>
        <strain evidence="2 3">A79</strain>
    </source>
</reference>
<dbReference type="RefSeq" id="WP_211535527.1">
    <property type="nucleotide sequence ID" value="NZ_JAGSSV010000003.1"/>
</dbReference>
<sequence>MNLRKKLALGCVAMAAVSYTGSALSAVRAQVGVGLFDELFVYKNDSLEANLTGYSLQVRTFGGKHFASDFGIQKGNSLEATQGNISVKVDGYESTALYFNWLLTTEIQPNLAYGYLGLGLFHDTLEYNDLSYTATGLQIPIGIGYQFQRFAVEYQLQFRSADDYSSSLESVDVGTLSLLLAF</sequence>
<name>A0ABS5H909_9GAMM</name>
<evidence type="ECO:0000256" key="1">
    <source>
        <dbReference type="SAM" id="SignalP"/>
    </source>
</evidence>
<comment type="caution">
    <text evidence="2">The sequence shown here is derived from an EMBL/GenBank/DDBJ whole genome shotgun (WGS) entry which is preliminary data.</text>
</comment>
<keyword evidence="3" id="KW-1185">Reference proteome</keyword>